<keyword evidence="10" id="KW-0472">Membrane</keyword>
<sequence>MYQVLQPLQATSPRAPPRHYQMPHLPWTEKTPWSGQTSFDDTRGAEETFCRLSTYLHFVLHALGHVCNRGRGVCPTGVVVALPRRVVLPIRHVVILAVVLAGAVAPTRVGNGTAENIGGSQLVAHEASYESFLFFFEMSINPILRTPFTDITSTVLVHRKGKCTPLELRMLNCFEAYGIERGKTLCNDILEDFHECCTHKKQLQRTYAMQAERDRQYKAGERSKEDRYAKTPIIKTLDSRSDTEVGKKFAGSWELETER</sequence>
<evidence type="ECO:0000256" key="7">
    <source>
        <dbReference type="ARBA" id="ARBA00022792"/>
    </source>
</evidence>
<feature type="region of interest" description="Disordered" evidence="13">
    <location>
        <begin position="11"/>
        <end position="39"/>
    </location>
</feature>
<name>A0A7R9JBL5_TIMCA</name>
<evidence type="ECO:0000256" key="5">
    <source>
        <dbReference type="ARBA" id="ARBA00022448"/>
    </source>
</evidence>
<keyword evidence="7" id="KW-0999">Mitochondrion inner membrane</keyword>
<keyword evidence="6" id="KW-0679">Respiratory chain</keyword>
<dbReference type="GO" id="GO:0005758">
    <property type="term" value="C:mitochondrial intermembrane space"/>
    <property type="evidence" value="ECO:0007669"/>
    <property type="project" value="UniProtKB-SubCell"/>
</dbReference>
<dbReference type="AlphaFoldDB" id="A0A7R9JBL5"/>
<feature type="region of interest" description="Disordered" evidence="13">
    <location>
        <begin position="240"/>
        <end position="259"/>
    </location>
</feature>
<evidence type="ECO:0000256" key="4">
    <source>
        <dbReference type="ARBA" id="ARBA00007372"/>
    </source>
</evidence>
<feature type="disulfide bond" evidence="12">
    <location>
        <begin position="163"/>
        <end position="196"/>
    </location>
</feature>
<proteinExistence type="inferred from homology"/>
<evidence type="ECO:0000256" key="6">
    <source>
        <dbReference type="ARBA" id="ARBA00022660"/>
    </source>
</evidence>
<comment type="function">
    <text evidence="1">Accessory subunit of the mitochondrial membrane respiratory chain NADH dehydrogenase (Complex I), that is believed not to be involved in catalysis. Complex I functions in the transfer of electrons from NADH to the respiratory chain. The immediate electron acceptor for the enzyme is believed to be ubiquinone.</text>
</comment>
<evidence type="ECO:0000256" key="1">
    <source>
        <dbReference type="ARBA" id="ARBA00003195"/>
    </source>
</evidence>
<gene>
    <name evidence="14" type="ORF">TCMB3V08_LOCUS8907</name>
</gene>
<comment type="subcellular location">
    <subcellularLocation>
        <location evidence="3">Mitochondrion inner membrane</location>
        <topology evidence="3">Peripheral membrane protein</topology>
    </subcellularLocation>
    <subcellularLocation>
        <location evidence="2">Mitochondrion intermembrane space</location>
    </subcellularLocation>
</comment>
<evidence type="ECO:0000256" key="2">
    <source>
        <dbReference type="ARBA" id="ARBA00004569"/>
    </source>
</evidence>
<dbReference type="EMBL" id="OE184122">
    <property type="protein sequence ID" value="CAD7576336.1"/>
    <property type="molecule type" value="Genomic_DNA"/>
</dbReference>
<reference evidence="14" key="1">
    <citation type="submission" date="2020-11" db="EMBL/GenBank/DDBJ databases">
        <authorList>
            <person name="Tran Van P."/>
        </authorList>
    </citation>
    <scope>NUCLEOTIDE SEQUENCE</scope>
</reference>
<evidence type="ECO:0000256" key="12">
    <source>
        <dbReference type="PIRSR" id="PIRSR619342-50"/>
    </source>
</evidence>
<keyword evidence="8" id="KW-0249">Electron transport</keyword>
<evidence type="ECO:0000256" key="11">
    <source>
        <dbReference type="ARBA" id="ARBA00023157"/>
    </source>
</evidence>
<keyword evidence="9" id="KW-0496">Mitochondrion</keyword>
<protein>
    <submittedName>
        <fullName evidence="14">(California timema) hypothetical protein</fullName>
    </submittedName>
</protein>
<dbReference type="PANTHER" id="PTHR21268">
    <property type="entry name" value="NADH DEHYDROGENASE [UBIQUINONE] IRON-SULFUR PROTEIN 5"/>
    <property type="match status" value="1"/>
</dbReference>
<dbReference type="InterPro" id="IPR019342">
    <property type="entry name" value="NADH_UbQ_OxRdtase_FeS-su5"/>
</dbReference>
<evidence type="ECO:0000256" key="8">
    <source>
        <dbReference type="ARBA" id="ARBA00022982"/>
    </source>
</evidence>
<evidence type="ECO:0000313" key="14">
    <source>
        <dbReference type="EMBL" id="CAD7576336.1"/>
    </source>
</evidence>
<organism evidence="14">
    <name type="scientific">Timema californicum</name>
    <name type="common">California timema</name>
    <name type="synonym">Walking stick</name>
    <dbReference type="NCBI Taxonomy" id="61474"/>
    <lineage>
        <taxon>Eukaryota</taxon>
        <taxon>Metazoa</taxon>
        <taxon>Ecdysozoa</taxon>
        <taxon>Arthropoda</taxon>
        <taxon>Hexapoda</taxon>
        <taxon>Insecta</taxon>
        <taxon>Pterygota</taxon>
        <taxon>Neoptera</taxon>
        <taxon>Polyneoptera</taxon>
        <taxon>Phasmatodea</taxon>
        <taxon>Timematodea</taxon>
        <taxon>Timematoidea</taxon>
        <taxon>Timematidae</taxon>
        <taxon>Timema</taxon>
    </lineage>
</organism>
<feature type="disulfide bond" evidence="12">
    <location>
        <begin position="173"/>
        <end position="186"/>
    </location>
</feature>
<dbReference type="Pfam" id="PF10200">
    <property type="entry name" value="Ndufs5"/>
    <property type="match status" value="1"/>
</dbReference>
<evidence type="ECO:0000256" key="13">
    <source>
        <dbReference type="SAM" id="MobiDB-lite"/>
    </source>
</evidence>
<evidence type="ECO:0000256" key="3">
    <source>
        <dbReference type="ARBA" id="ARBA00004637"/>
    </source>
</evidence>
<keyword evidence="11 12" id="KW-1015">Disulfide bond</keyword>
<keyword evidence="5" id="KW-0813">Transport</keyword>
<dbReference type="PANTHER" id="PTHR21268:SF2">
    <property type="entry name" value="NADH DEHYDROGENASE [UBIQUINONE] IRON-SULFUR PROTEIN 5"/>
    <property type="match status" value="1"/>
</dbReference>
<accession>A0A7R9JBL5</accession>
<evidence type="ECO:0000256" key="9">
    <source>
        <dbReference type="ARBA" id="ARBA00023128"/>
    </source>
</evidence>
<evidence type="ECO:0000256" key="10">
    <source>
        <dbReference type="ARBA" id="ARBA00023136"/>
    </source>
</evidence>
<comment type="similarity">
    <text evidence="4">Belongs to the complex I NDUFS5 subunit family.</text>
</comment>
<dbReference type="GO" id="GO:0005743">
    <property type="term" value="C:mitochondrial inner membrane"/>
    <property type="evidence" value="ECO:0007669"/>
    <property type="project" value="UniProtKB-SubCell"/>
</dbReference>